<feature type="domain" description="Fe2OG dioxygenase" evidence="6">
    <location>
        <begin position="147"/>
        <end position="261"/>
    </location>
</feature>
<comment type="cofactor">
    <cofactor evidence="1">
        <name>L-ascorbate</name>
        <dbReference type="ChEBI" id="CHEBI:38290"/>
    </cofactor>
</comment>
<keyword evidence="4" id="KW-0560">Oxidoreductase</keyword>
<proteinExistence type="predicted"/>
<reference evidence="7 8" key="1">
    <citation type="submission" date="2017-08" db="EMBL/GenBank/DDBJ databases">
        <title>Harnessing the power of phylogenomics to disentangle the directionality and signatures of interkingdom host jumping in the parasitic fungal genus Tolypocladium.</title>
        <authorList>
            <person name="Quandt C.A."/>
            <person name="Patterson W."/>
            <person name="Spatafora J.W."/>
        </authorList>
    </citation>
    <scope>NUCLEOTIDE SEQUENCE [LARGE SCALE GENOMIC DNA]</scope>
    <source>
        <strain evidence="7 8">CBS 113982</strain>
    </source>
</reference>
<dbReference type="SMART" id="SM00702">
    <property type="entry name" value="P4Hc"/>
    <property type="match status" value="1"/>
</dbReference>
<dbReference type="Gene3D" id="2.60.120.620">
    <property type="entry name" value="q2cbj1_9rhob like domain"/>
    <property type="match status" value="1"/>
</dbReference>
<keyword evidence="3" id="KW-0223">Dioxygenase</keyword>
<dbReference type="InterPro" id="IPR005123">
    <property type="entry name" value="Oxoglu/Fe-dep_dioxygenase_dom"/>
</dbReference>
<dbReference type="InterPro" id="IPR045054">
    <property type="entry name" value="P4HA-like"/>
</dbReference>
<dbReference type="AlphaFoldDB" id="A0A2K3QFC7"/>
<dbReference type="GO" id="GO:0004656">
    <property type="term" value="F:procollagen-proline 4-dioxygenase activity"/>
    <property type="evidence" value="ECO:0007669"/>
    <property type="project" value="TreeGrafter"/>
</dbReference>
<dbReference type="OrthoDB" id="69177at2759"/>
<keyword evidence="5" id="KW-0408">Iron</keyword>
<dbReference type="GO" id="GO:0005783">
    <property type="term" value="C:endoplasmic reticulum"/>
    <property type="evidence" value="ECO:0007669"/>
    <property type="project" value="TreeGrafter"/>
</dbReference>
<organism evidence="7 8">
    <name type="scientific">Tolypocladium capitatum</name>
    <dbReference type="NCBI Taxonomy" id="45235"/>
    <lineage>
        <taxon>Eukaryota</taxon>
        <taxon>Fungi</taxon>
        <taxon>Dikarya</taxon>
        <taxon>Ascomycota</taxon>
        <taxon>Pezizomycotina</taxon>
        <taxon>Sordariomycetes</taxon>
        <taxon>Hypocreomycetidae</taxon>
        <taxon>Hypocreales</taxon>
        <taxon>Ophiocordycipitaceae</taxon>
        <taxon>Tolypocladium</taxon>
    </lineage>
</organism>
<gene>
    <name evidence="7" type="ORF">TCAP_03812</name>
</gene>
<evidence type="ECO:0000313" key="8">
    <source>
        <dbReference type="Proteomes" id="UP000236621"/>
    </source>
</evidence>
<name>A0A2K3QFC7_9HYPO</name>
<evidence type="ECO:0000256" key="5">
    <source>
        <dbReference type="ARBA" id="ARBA00023004"/>
    </source>
</evidence>
<evidence type="ECO:0000256" key="3">
    <source>
        <dbReference type="ARBA" id="ARBA00022964"/>
    </source>
</evidence>
<comment type="caution">
    <text evidence="7">The sequence shown here is derived from an EMBL/GenBank/DDBJ whole genome shotgun (WGS) entry which is preliminary data.</text>
</comment>
<protein>
    <recommendedName>
        <fullName evidence="6">Fe2OG dioxygenase domain-containing protein</fullName>
    </recommendedName>
</protein>
<evidence type="ECO:0000256" key="1">
    <source>
        <dbReference type="ARBA" id="ARBA00001961"/>
    </source>
</evidence>
<dbReference type="EMBL" id="NRSZ01000577">
    <property type="protein sequence ID" value="PNY26247.1"/>
    <property type="molecule type" value="Genomic_DNA"/>
</dbReference>
<keyword evidence="2" id="KW-0479">Metal-binding</keyword>
<evidence type="ECO:0000256" key="4">
    <source>
        <dbReference type="ARBA" id="ARBA00023002"/>
    </source>
</evidence>
<evidence type="ECO:0000259" key="6">
    <source>
        <dbReference type="PROSITE" id="PS51471"/>
    </source>
</evidence>
<dbReference type="InterPro" id="IPR044862">
    <property type="entry name" value="Pro_4_hyd_alph_FE2OG_OXY"/>
</dbReference>
<dbReference type="PANTHER" id="PTHR10869">
    <property type="entry name" value="PROLYL 4-HYDROXYLASE ALPHA SUBUNIT"/>
    <property type="match status" value="1"/>
</dbReference>
<dbReference type="Pfam" id="PF13640">
    <property type="entry name" value="2OG-FeII_Oxy_3"/>
    <property type="match status" value="1"/>
</dbReference>
<sequence length="261" mass="28014">MQDAQAKGIKAVQDACFHPATIASGQPTGLAAVQAPPARRRPRARAPCRHAQDRAHPVFLPAFAVPRLRHVSQDAAAADDAVPAEARRRGPHARCGVCAAAVGADGAEGGAARERARQGPVVRLHGAAAMLTTETDAVDARGGEPVGLNPNIRVYRYSKGQYFDCHYDDDNNLTLPTEPPTPARTTWTLLLYLTSAAEGCVGGETVFYPHDRQSRAEEIAVPLETGMLLLHKHGDDCLLHEGREVTAGEKWVLRTDLCIGR</sequence>
<evidence type="ECO:0000256" key="2">
    <source>
        <dbReference type="ARBA" id="ARBA00022723"/>
    </source>
</evidence>
<keyword evidence="8" id="KW-1185">Reference proteome</keyword>
<dbReference type="GO" id="GO:0005506">
    <property type="term" value="F:iron ion binding"/>
    <property type="evidence" value="ECO:0007669"/>
    <property type="project" value="InterPro"/>
</dbReference>
<dbReference type="PANTHER" id="PTHR10869:SF236">
    <property type="entry name" value="PROLYL 4-HYDROXYLASE ALPHA SUBUNIT DOMAIN-CONTAINING PROTEIN"/>
    <property type="match status" value="1"/>
</dbReference>
<evidence type="ECO:0000313" key="7">
    <source>
        <dbReference type="EMBL" id="PNY26247.1"/>
    </source>
</evidence>
<dbReference type="GO" id="GO:0031418">
    <property type="term" value="F:L-ascorbic acid binding"/>
    <property type="evidence" value="ECO:0007669"/>
    <property type="project" value="InterPro"/>
</dbReference>
<accession>A0A2K3QFC7</accession>
<dbReference type="PROSITE" id="PS51471">
    <property type="entry name" value="FE2OG_OXY"/>
    <property type="match status" value="1"/>
</dbReference>
<dbReference type="InterPro" id="IPR006620">
    <property type="entry name" value="Pro_4_hyd_alph"/>
</dbReference>
<dbReference type="Proteomes" id="UP000236621">
    <property type="component" value="Unassembled WGS sequence"/>
</dbReference>